<dbReference type="PANTHER" id="PTHR42770:SF16">
    <property type="entry name" value="AMINO ACID PERMEASE"/>
    <property type="match status" value="1"/>
</dbReference>
<protein>
    <recommendedName>
        <fullName evidence="6">Amino acid permease/ SLC12A domain-containing protein</fullName>
    </recommendedName>
</protein>
<dbReference type="PIRSF" id="PIRSF006060">
    <property type="entry name" value="AA_transporter"/>
    <property type="match status" value="1"/>
</dbReference>
<name>A0ABN3GL23_9PSEU</name>
<evidence type="ECO:0000256" key="4">
    <source>
        <dbReference type="ARBA" id="ARBA00023136"/>
    </source>
</evidence>
<feature type="transmembrane region" description="Helical" evidence="5">
    <location>
        <begin position="190"/>
        <end position="209"/>
    </location>
</feature>
<keyword evidence="4 5" id="KW-0472">Membrane</keyword>
<keyword evidence="3 5" id="KW-1133">Transmembrane helix</keyword>
<evidence type="ECO:0000256" key="1">
    <source>
        <dbReference type="ARBA" id="ARBA00004141"/>
    </source>
</evidence>
<reference evidence="7 8" key="1">
    <citation type="journal article" date="2019" name="Int. J. Syst. Evol. Microbiol.">
        <title>The Global Catalogue of Microorganisms (GCM) 10K type strain sequencing project: providing services to taxonomists for standard genome sequencing and annotation.</title>
        <authorList>
            <consortium name="The Broad Institute Genomics Platform"/>
            <consortium name="The Broad Institute Genome Sequencing Center for Infectious Disease"/>
            <person name="Wu L."/>
            <person name="Ma J."/>
        </authorList>
    </citation>
    <scope>NUCLEOTIDE SEQUENCE [LARGE SCALE GENOMIC DNA]</scope>
    <source>
        <strain evidence="7 8">JCM 16221</strain>
    </source>
</reference>
<feature type="transmembrane region" description="Helical" evidence="5">
    <location>
        <begin position="149"/>
        <end position="170"/>
    </location>
</feature>
<dbReference type="PANTHER" id="PTHR42770">
    <property type="entry name" value="AMINO ACID TRANSPORTER-RELATED"/>
    <property type="match status" value="1"/>
</dbReference>
<evidence type="ECO:0000313" key="7">
    <source>
        <dbReference type="EMBL" id="GAA2354115.1"/>
    </source>
</evidence>
<keyword evidence="2 5" id="KW-0812">Transmembrane</keyword>
<gene>
    <name evidence="7" type="ORF">GCM10009854_35180</name>
</gene>
<evidence type="ECO:0000259" key="6">
    <source>
        <dbReference type="Pfam" id="PF00324"/>
    </source>
</evidence>
<feature type="domain" description="Amino acid permease/ SLC12A" evidence="6">
    <location>
        <begin position="37"/>
        <end position="313"/>
    </location>
</feature>
<comment type="caution">
    <text evidence="7">The sequence shown here is derived from an EMBL/GenBank/DDBJ whole genome shotgun (WGS) entry which is preliminary data.</text>
</comment>
<dbReference type="Gene3D" id="1.20.1740.10">
    <property type="entry name" value="Amino acid/polyamine transporter I"/>
    <property type="match status" value="1"/>
</dbReference>
<feature type="transmembrane region" description="Helical" evidence="5">
    <location>
        <begin position="268"/>
        <end position="294"/>
    </location>
</feature>
<evidence type="ECO:0000313" key="8">
    <source>
        <dbReference type="Proteomes" id="UP001501218"/>
    </source>
</evidence>
<evidence type="ECO:0000256" key="5">
    <source>
        <dbReference type="SAM" id="Phobius"/>
    </source>
</evidence>
<proteinExistence type="predicted"/>
<keyword evidence="8" id="KW-1185">Reference proteome</keyword>
<organism evidence="7 8">
    <name type="scientific">Saccharopolyspora halophila</name>
    <dbReference type="NCBI Taxonomy" id="405551"/>
    <lineage>
        <taxon>Bacteria</taxon>
        <taxon>Bacillati</taxon>
        <taxon>Actinomycetota</taxon>
        <taxon>Actinomycetes</taxon>
        <taxon>Pseudonocardiales</taxon>
        <taxon>Pseudonocardiaceae</taxon>
        <taxon>Saccharopolyspora</taxon>
    </lineage>
</organism>
<feature type="transmembrane region" description="Helical" evidence="5">
    <location>
        <begin position="118"/>
        <end position="137"/>
    </location>
</feature>
<accession>A0ABN3GL23</accession>
<dbReference type="Proteomes" id="UP001501218">
    <property type="component" value="Unassembled WGS sequence"/>
</dbReference>
<feature type="transmembrane region" description="Helical" evidence="5">
    <location>
        <begin position="225"/>
        <end position="248"/>
    </location>
</feature>
<dbReference type="Pfam" id="PF00324">
    <property type="entry name" value="AA_permease"/>
    <property type="match status" value="1"/>
</dbReference>
<evidence type="ECO:0000256" key="3">
    <source>
        <dbReference type="ARBA" id="ARBA00022989"/>
    </source>
</evidence>
<comment type="subcellular location">
    <subcellularLocation>
        <location evidence="1">Membrane</location>
        <topology evidence="1">Multi-pass membrane protein</topology>
    </subcellularLocation>
</comment>
<dbReference type="InterPro" id="IPR050367">
    <property type="entry name" value="APC_superfamily"/>
</dbReference>
<dbReference type="RefSeq" id="WP_344133516.1">
    <property type="nucleotide sequence ID" value="NZ_BAAARA010000010.1"/>
</dbReference>
<dbReference type="InterPro" id="IPR004841">
    <property type="entry name" value="AA-permease/SLC12A_dom"/>
</dbReference>
<feature type="transmembrane region" description="Helical" evidence="5">
    <location>
        <begin position="83"/>
        <end position="106"/>
    </location>
</feature>
<evidence type="ECO:0000256" key="2">
    <source>
        <dbReference type="ARBA" id="ARBA00022692"/>
    </source>
</evidence>
<feature type="transmembrane region" description="Helical" evidence="5">
    <location>
        <begin position="42"/>
        <end position="62"/>
    </location>
</feature>
<dbReference type="EMBL" id="BAAARA010000010">
    <property type="protein sequence ID" value="GAA2354115.1"/>
    <property type="molecule type" value="Genomic_DNA"/>
</dbReference>
<sequence>MTGSLGPVAIVFMVVAAASPLTVVGGAAPLGIQLGNGPGYPMLYLVAGAVLVLFSVGLSAMARSVPRPGAFFTFVGYGLGRRAGLASAYLALLSYTTIQLAVYAYVGELLARAFPALGLHWGAWSLVVVAAVGLLGYRHVDLSSEVLGVVLVAEIAVVLAVVTGVIVTGGEAGLNVRPFLPSTVLSGQPGVGLMLATAAFIGFECNVVFRDEAREPSRTIPRATYAAVVLIAVFHALSTWGMIMSWGVGDVLAVAGQDPGSLLMSTTAKYLGATGQVLVNVLLVGSMFACVLSFHNVIARYQLSMAAAGCCPRGWPGCIRGGTGRRALPPWCRALPPRRWCWCSWRWGGTRSCRCSPGSPASAPSPSRCSWR</sequence>